<evidence type="ECO:0000313" key="3">
    <source>
        <dbReference type="Proteomes" id="UP000249645"/>
    </source>
</evidence>
<keyword evidence="1" id="KW-0812">Transmembrane</keyword>
<feature type="transmembrane region" description="Helical" evidence="1">
    <location>
        <begin position="112"/>
        <end position="130"/>
    </location>
</feature>
<sequence length="148" mass="16905">MYQVAQARRVRVRNSSYYAYKLVADLPNTPEYLLKEGDGKTPNQYMDLAIETVEYGLNKTIPMWVKSGPKLVGYNEALQVKVDLTEEGLNEIISENHLNKDKLLSINLYRRYGYILAIGLLILVAILAIGHRNVKSRSTNNLYKLKTI</sequence>
<proteinExistence type="predicted"/>
<evidence type="ECO:0000256" key="1">
    <source>
        <dbReference type="SAM" id="Phobius"/>
    </source>
</evidence>
<keyword evidence="1" id="KW-0472">Membrane</keyword>
<evidence type="ECO:0000313" key="2">
    <source>
        <dbReference type="EMBL" id="PZP52270.1"/>
    </source>
</evidence>
<protein>
    <submittedName>
        <fullName evidence="2">Uncharacterized protein</fullName>
    </submittedName>
</protein>
<name>A0A2W5FF02_9SPHI</name>
<keyword evidence="1" id="KW-1133">Transmembrane helix</keyword>
<dbReference type="AlphaFoldDB" id="A0A2W5FF02"/>
<dbReference type="Proteomes" id="UP000249645">
    <property type="component" value="Unassembled WGS sequence"/>
</dbReference>
<organism evidence="2 3">
    <name type="scientific">Pseudopedobacter saltans</name>
    <dbReference type="NCBI Taxonomy" id="151895"/>
    <lineage>
        <taxon>Bacteria</taxon>
        <taxon>Pseudomonadati</taxon>
        <taxon>Bacteroidota</taxon>
        <taxon>Sphingobacteriia</taxon>
        <taxon>Sphingobacteriales</taxon>
        <taxon>Sphingobacteriaceae</taxon>
        <taxon>Pseudopedobacter</taxon>
    </lineage>
</organism>
<comment type="caution">
    <text evidence="2">The sequence shown here is derived from an EMBL/GenBank/DDBJ whole genome shotgun (WGS) entry which is preliminary data.</text>
</comment>
<reference evidence="2 3" key="1">
    <citation type="submission" date="2017-11" db="EMBL/GenBank/DDBJ databases">
        <title>Infants hospitalized years apart are colonized by the same room-sourced microbial strains.</title>
        <authorList>
            <person name="Brooks B."/>
            <person name="Olm M.R."/>
            <person name="Firek B.A."/>
            <person name="Baker R."/>
            <person name="Thomas B.C."/>
            <person name="Morowitz M.J."/>
            <person name="Banfield J.F."/>
        </authorList>
    </citation>
    <scope>NUCLEOTIDE SEQUENCE [LARGE SCALE GENOMIC DNA]</scope>
    <source>
        <strain evidence="2">S2_009_000_R2_76</strain>
    </source>
</reference>
<accession>A0A2W5FF02</accession>
<dbReference type="EMBL" id="QFOI01000008">
    <property type="protein sequence ID" value="PZP52270.1"/>
    <property type="molecule type" value="Genomic_DNA"/>
</dbReference>
<gene>
    <name evidence="2" type="ORF">DI598_01085</name>
</gene>